<name>A0ABS8RPU4_DATST</name>
<dbReference type="Proteomes" id="UP000823775">
    <property type="component" value="Unassembled WGS sequence"/>
</dbReference>
<evidence type="ECO:0000259" key="1">
    <source>
        <dbReference type="Pfam" id="PF25210"/>
    </source>
</evidence>
<evidence type="ECO:0000313" key="3">
    <source>
        <dbReference type="Proteomes" id="UP000823775"/>
    </source>
</evidence>
<dbReference type="SUPFAM" id="SSF117281">
    <property type="entry name" value="Kelch motif"/>
    <property type="match status" value="1"/>
</dbReference>
<dbReference type="EMBL" id="JACEIK010000074">
    <property type="protein sequence ID" value="MCD7448831.1"/>
    <property type="molecule type" value="Genomic_DNA"/>
</dbReference>
<protein>
    <recommendedName>
        <fullName evidence="1">FKB95-like N-terminal Kelch domain-containing protein</fullName>
    </recommendedName>
</protein>
<organism evidence="2 3">
    <name type="scientific">Datura stramonium</name>
    <name type="common">Jimsonweed</name>
    <name type="synonym">Common thornapple</name>
    <dbReference type="NCBI Taxonomy" id="4076"/>
    <lineage>
        <taxon>Eukaryota</taxon>
        <taxon>Viridiplantae</taxon>
        <taxon>Streptophyta</taxon>
        <taxon>Embryophyta</taxon>
        <taxon>Tracheophyta</taxon>
        <taxon>Spermatophyta</taxon>
        <taxon>Magnoliopsida</taxon>
        <taxon>eudicotyledons</taxon>
        <taxon>Gunneridae</taxon>
        <taxon>Pentapetalae</taxon>
        <taxon>asterids</taxon>
        <taxon>lamiids</taxon>
        <taxon>Solanales</taxon>
        <taxon>Solanaceae</taxon>
        <taxon>Solanoideae</taxon>
        <taxon>Datureae</taxon>
        <taxon>Datura</taxon>
    </lineage>
</organism>
<gene>
    <name evidence="2" type="ORF">HAX54_046677</name>
</gene>
<keyword evidence="3" id="KW-1185">Reference proteome</keyword>
<accession>A0ABS8RPU4</accession>
<dbReference type="PANTHER" id="PTHR24414">
    <property type="entry name" value="F-BOX/KELCH-REPEAT PROTEIN SKIP4"/>
    <property type="match status" value="1"/>
</dbReference>
<dbReference type="PANTHER" id="PTHR24414:SF23">
    <property type="entry name" value="F-BOX_KELCH-REPEAT PROTEIN SKIP6"/>
    <property type="match status" value="1"/>
</dbReference>
<dbReference type="InterPro" id="IPR057499">
    <property type="entry name" value="Kelch_FKB95"/>
</dbReference>
<dbReference type="InterPro" id="IPR015915">
    <property type="entry name" value="Kelch-typ_b-propeller"/>
</dbReference>
<dbReference type="InterPro" id="IPR050354">
    <property type="entry name" value="F-box/kelch-repeat_ARATH"/>
</dbReference>
<sequence length="297" mass="32940">MGPRMRIGREFAAAVVNGKIYVMGGCVVDNWARSMNWAEVFDPTTGLWTTLPSPIEVRDKWMHASAVVGDKIYAMADRGGVVYDVGVHGEVVCCVGRQGEGTEVDIMCAEIEVWKDEDGGLSGNILWSDMTLLFLMVPQLCIAWLLTCDDYHKQAFSVFGAFNSYSELLIYKLVFDLGQHMVLDDNGRNPQIWWLVNLKTSLSAVVTKRILKQAIFQIEVSASDSTFSARLGSCRLIPAIRFFAGSSAFQPVLDSTVRYSIFVMAILLNIVDFQAQSFMDSDMSEILGCLQTISIPS</sequence>
<feature type="domain" description="FKB95-like N-terminal Kelch" evidence="1">
    <location>
        <begin position="2"/>
        <end position="85"/>
    </location>
</feature>
<evidence type="ECO:0000313" key="2">
    <source>
        <dbReference type="EMBL" id="MCD7448831.1"/>
    </source>
</evidence>
<dbReference type="Gene3D" id="2.120.10.80">
    <property type="entry name" value="Kelch-type beta propeller"/>
    <property type="match status" value="1"/>
</dbReference>
<comment type="caution">
    <text evidence="2">The sequence shown here is derived from an EMBL/GenBank/DDBJ whole genome shotgun (WGS) entry which is preliminary data.</text>
</comment>
<reference evidence="2 3" key="1">
    <citation type="journal article" date="2021" name="BMC Genomics">
        <title>Datura genome reveals duplications of psychoactive alkaloid biosynthetic genes and high mutation rate following tissue culture.</title>
        <authorList>
            <person name="Rajewski A."/>
            <person name="Carter-House D."/>
            <person name="Stajich J."/>
            <person name="Litt A."/>
        </authorList>
    </citation>
    <scope>NUCLEOTIDE SEQUENCE [LARGE SCALE GENOMIC DNA]</scope>
    <source>
        <strain evidence="2">AR-01</strain>
    </source>
</reference>
<proteinExistence type="predicted"/>
<dbReference type="Pfam" id="PF25210">
    <property type="entry name" value="Kelch_FKB95"/>
    <property type="match status" value="1"/>
</dbReference>